<dbReference type="Proteomes" id="UP000003781">
    <property type="component" value="Unassembled WGS sequence"/>
</dbReference>
<comment type="caution">
    <text evidence="1">The sequence shown here is derived from an EMBL/GenBank/DDBJ whole genome shotgun (WGS) entry which is preliminary data.</text>
</comment>
<proteinExistence type="predicted"/>
<dbReference type="AlphaFoldDB" id="A3IZS1"/>
<name>A3IZS1_9CHRO</name>
<sequence length="78" mass="9468">YINQSNDQEGKVRQRTVPVWHCLLGKLMAPMEDLDKRELMERIVALSRDSPREYMMMWRKSLVLTPHWNFWARAYSQE</sequence>
<dbReference type="eggNOG" id="ENOG5030QYB">
    <property type="taxonomic scope" value="Bacteria"/>
</dbReference>
<organism evidence="1 2">
    <name type="scientific">Crocosphaera chwakensis CCY0110</name>
    <dbReference type="NCBI Taxonomy" id="391612"/>
    <lineage>
        <taxon>Bacteria</taxon>
        <taxon>Bacillati</taxon>
        <taxon>Cyanobacteriota</taxon>
        <taxon>Cyanophyceae</taxon>
        <taxon>Oscillatoriophycideae</taxon>
        <taxon>Chroococcales</taxon>
        <taxon>Aphanothecaceae</taxon>
        <taxon>Crocosphaera</taxon>
        <taxon>Crocosphaera chwakensis</taxon>
    </lineage>
</organism>
<keyword evidence="2" id="KW-1185">Reference proteome</keyword>
<evidence type="ECO:0000313" key="2">
    <source>
        <dbReference type="Proteomes" id="UP000003781"/>
    </source>
</evidence>
<feature type="non-terminal residue" evidence="1">
    <location>
        <position position="1"/>
    </location>
</feature>
<gene>
    <name evidence="1" type="ORF">CY0110_30945</name>
</gene>
<reference evidence="1 2" key="1">
    <citation type="submission" date="2007-03" db="EMBL/GenBank/DDBJ databases">
        <authorList>
            <person name="Stal L."/>
            <person name="Ferriera S."/>
            <person name="Johnson J."/>
            <person name="Kravitz S."/>
            <person name="Beeson K."/>
            <person name="Sutton G."/>
            <person name="Rogers Y.-H."/>
            <person name="Friedman R."/>
            <person name="Frazier M."/>
            <person name="Venter J.C."/>
        </authorList>
    </citation>
    <scope>NUCLEOTIDE SEQUENCE [LARGE SCALE GENOMIC DNA]</scope>
    <source>
        <strain evidence="1 2">CCY0110</strain>
    </source>
</reference>
<dbReference type="EMBL" id="AAXW01000116">
    <property type="protein sequence ID" value="EAZ88030.1"/>
    <property type="molecule type" value="Genomic_DNA"/>
</dbReference>
<evidence type="ECO:0000313" key="1">
    <source>
        <dbReference type="EMBL" id="EAZ88030.1"/>
    </source>
</evidence>
<protein>
    <submittedName>
        <fullName evidence="1">Uncharacterized protein</fullName>
    </submittedName>
</protein>
<accession>A3IZS1</accession>